<organism evidence="7 8">
    <name type="scientific">Bursaphelenchus okinawaensis</name>
    <dbReference type="NCBI Taxonomy" id="465554"/>
    <lineage>
        <taxon>Eukaryota</taxon>
        <taxon>Metazoa</taxon>
        <taxon>Ecdysozoa</taxon>
        <taxon>Nematoda</taxon>
        <taxon>Chromadorea</taxon>
        <taxon>Rhabditida</taxon>
        <taxon>Tylenchina</taxon>
        <taxon>Tylenchomorpha</taxon>
        <taxon>Aphelenchoidea</taxon>
        <taxon>Aphelenchoididae</taxon>
        <taxon>Bursaphelenchus</taxon>
    </lineage>
</organism>
<dbReference type="OrthoDB" id="77878at2759"/>
<comment type="similarity">
    <text evidence="1">Belongs to the TMEM53 family.</text>
</comment>
<keyword evidence="4" id="KW-0472">Membrane</keyword>
<dbReference type="PANTHER" id="PTHR12265:SF30">
    <property type="entry name" value="TRANSMEMBRANE PROTEIN 53"/>
    <property type="match status" value="1"/>
</dbReference>
<evidence type="ECO:0000313" key="7">
    <source>
        <dbReference type="EMBL" id="CAD5214326.1"/>
    </source>
</evidence>
<dbReference type="InterPro" id="IPR029058">
    <property type="entry name" value="AB_hydrolase_fold"/>
</dbReference>
<dbReference type="Proteomes" id="UP000783686">
    <property type="component" value="Unassembled WGS sequence"/>
</dbReference>
<keyword evidence="3" id="KW-1133">Transmembrane helix</keyword>
<evidence type="ECO:0000256" key="5">
    <source>
        <dbReference type="ARBA" id="ARBA00023242"/>
    </source>
</evidence>
<name>A0A811KG51_9BILA</name>
<comment type="subcellular location">
    <subcellularLocation>
        <location evidence="6">Nucleus outer membrane</location>
        <topology evidence="6">Single-pass membrane protein</topology>
    </subcellularLocation>
</comment>
<dbReference type="GO" id="GO:0005640">
    <property type="term" value="C:nuclear outer membrane"/>
    <property type="evidence" value="ECO:0007669"/>
    <property type="project" value="UniProtKB-SubCell"/>
</dbReference>
<dbReference type="EMBL" id="CAJFDH010000003">
    <property type="protein sequence ID" value="CAD5214326.1"/>
    <property type="molecule type" value="Genomic_DNA"/>
</dbReference>
<comment type="caution">
    <text evidence="7">The sequence shown here is derived from an EMBL/GenBank/DDBJ whole genome shotgun (WGS) entry which is preliminary data.</text>
</comment>
<accession>A0A811KG51</accession>
<dbReference type="AlphaFoldDB" id="A0A811KG51"/>
<dbReference type="InterPro" id="IPR008547">
    <property type="entry name" value="DUF829_TMEM53"/>
</dbReference>
<evidence type="ECO:0000256" key="3">
    <source>
        <dbReference type="ARBA" id="ARBA00022989"/>
    </source>
</evidence>
<dbReference type="EMBL" id="CAJFCW020000003">
    <property type="protein sequence ID" value="CAG9102542.1"/>
    <property type="molecule type" value="Genomic_DNA"/>
</dbReference>
<evidence type="ECO:0000256" key="1">
    <source>
        <dbReference type="ARBA" id="ARBA00007387"/>
    </source>
</evidence>
<proteinExistence type="inferred from homology"/>
<reference evidence="7" key="1">
    <citation type="submission" date="2020-09" db="EMBL/GenBank/DDBJ databases">
        <authorList>
            <person name="Kikuchi T."/>
        </authorList>
    </citation>
    <scope>NUCLEOTIDE SEQUENCE</scope>
    <source>
        <strain evidence="7">SH1</strain>
    </source>
</reference>
<evidence type="ECO:0000256" key="6">
    <source>
        <dbReference type="ARBA" id="ARBA00034303"/>
    </source>
</evidence>
<evidence type="ECO:0000256" key="2">
    <source>
        <dbReference type="ARBA" id="ARBA00022692"/>
    </source>
</evidence>
<protein>
    <submittedName>
        <fullName evidence="7">Uncharacterized protein</fullName>
    </submittedName>
</protein>
<evidence type="ECO:0000256" key="4">
    <source>
        <dbReference type="ARBA" id="ARBA00023136"/>
    </source>
</evidence>
<gene>
    <name evidence="7" type="ORF">BOKJ2_LOCUS5537</name>
</gene>
<evidence type="ECO:0000313" key="8">
    <source>
        <dbReference type="Proteomes" id="UP000614601"/>
    </source>
</evidence>
<dbReference type="SUPFAM" id="SSF53474">
    <property type="entry name" value="alpha/beta-Hydrolases"/>
    <property type="match status" value="1"/>
</dbReference>
<dbReference type="PANTHER" id="PTHR12265">
    <property type="entry name" value="TRANSMEMBRANE PROTEIN 53"/>
    <property type="match status" value="1"/>
</dbReference>
<sequence>MSRKSSPPVEYHHEPDSPICFVIGFLSSKEWFFEPVSNLYREMGFEVHVHIPMMYHKYKLEQLPGKAECFLDDIYLPVVTPNPNRPVFIHSFSHNGATLVNLLWRLLDEDQKAQVKAIAFDSAPSRFALNPLFYVHTSFFTGYPKKQQTTTQWLKHLPFAVPRFCFWSLRLALKLKDNYGVELAELDDLPKSQLFFYSFDDTMVSPPLIDEFVIGQARFGKNVEIKTWKTGFHCGHHMKYKKEYAKTTRNFVQRVLAGTKAIEAKL</sequence>
<keyword evidence="2" id="KW-0812">Transmembrane</keyword>
<keyword evidence="5" id="KW-0539">Nucleus</keyword>
<dbReference type="Pfam" id="PF05705">
    <property type="entry name" value="DUF829"/>
    <property type="match status" value="1"/>
</dbReference>
<keyword evidence="8" id="KW-1185">Reference proteome</keyword>
<dbReference type="Proteomes" id="UP000614601">
    <property type="component" value="Unassembled WGS sequence"/>
</dbReference>